<keyword evidence="5" id="KW-0301">Gamma-carboxyglutamic acid</keyword>
<reference evidence="14" key="1">
    <citation type="submission" date="2021-01" db="EMBL/GenBank/DDBJ databases">
        <authorList>
            <person name="Zahm M."/>
            <person name="Roques C."/>
            <person name="Cabau C."/>
            <person name="Klopp C."/>
            <person name="Donnadieu C."/>
            <person name="Jouanno E."/>
            <person name="Lampietro C."/>
            <person name="Louis A."/>
            <person name="Herpin A."/>
            <person name="Echchiki A."/>
            <person name="Berthelot C."/>
            <person name="Parey E."/>
            <person name="Roest-Crollius H."/>
            <person name="Braasch I."/>
            <person name="Postlethwait J."/>
            <person name="Bobe J."/>
            <person name="Montfort J."/>
            <person name="Bouchez O."/>
            <person name="Begum T."/>
            <person name="Mejri S."/>
            <person name="Adams A."/>
            <person name="Chen W.-J."/>
            <person name="Guiguen Y."/>
        </authorList>
    </citation>
    <scope>NUCLEOTIDE SEQUENCE</scope>
    <source>
        <strain evidence="14">YG-15Mar2019-1</strain>
        <tissue evidence="14">Brain</tissue>
    </source>
</reference>
<keyword evidence="6" id="KW-0964">Secreted</keyword>
<dbReference type="GO" id="GO:0031012">
    <property type="term" value="C:extracellular matrix"/>
    <property type="evidence" value="ECO:0007669"/>
    <property type="project" value="InterPro"/>
</dbReference>
<dbReference type="SUPFAM" id="SSF57630">
    <property type="entry name" value="GLA-domain"/>
    <property type="match status" value="1"/>
</dbReference>
<evidence type="ECO:0000256" key="2">
    <source>
        <dbReference type="ARBA" id="ARBA00008850"/>
    </source>
</evidence>
<feature type="signal peptide" evidence="12">
    <location>
        <begin position="1"/>
        <end position="18"/>
    </location>
</feature>
<evidence type="ECO:0000256" key="11">
    <source>
        <dbReference type="ARBA" id="ARBA00023188"/>
    </source>
</evidence>
<dbReference type="GO" id="GO:0030154">
    <property type="term" value="P:cell differentiation"/>
    <property type="evidence" value="ECO:0007669"/>
    <property type="project" value="UniProtKB-KW"/>
</dbReference>
<name>A0A9D3QG37_MEGAT</name>
<evidence type="ECO:0000256" key="9">
    <source>
        <dbReference type="ARBA" id="ARBA00022855"/>
    </source>
</evidence>
<evidence type="ECO:0000256" key="6">
    <source>
        <dbReference type="ARBA" id="ARBA00022525"/>
    </source>
</evidence>
<keyword evidence="12" id="KW-0732">Signal</keyword>
<evidence type="ECO:0000256" key="10">
    <source>
        <dbReference type="ARBA" id="ARBA00023157"/>
    </source>
</evidence>
<dbReference type="GO" id="GO:0005576">
    <property type="term" value="C:extracellular region"/>
    <property type="evidence" value="ECO:0007669"/>
    <property type="project" value="UniProtKB-SubCell"/>
</dbReference>
<dbReference type="Pfam" id="PF25890">
    <property type="entry name" value="BGLAP_C"/>
    <property type="match status" value="1"/>
</dbReference>
<evidence type="ECO:0000259" key="13">
    <source>
        <dbReference type="PROSITE" id="PS50998"/>
    </source>
</evidence>
<keyword evidence="9" id="KW-0892">Osteogenesis</keyword>
<dbReference type="OrthoDB" id="8958520at2759"/>
<evidence type="ECO:0000256" key="12">
    <source>
        <dbReference type="SAM" id="SignalP"/>
    </source>
</evidence>
<feature type="chain" id="PRO_5039412865" description="Matrix Gla protein" evidence="12">
    <location>
        <begin position="19"/>
        <end position="105"/>
    </location>
</feature>
<sequence>MKVLQCVILSTLLLQCLCYESHESDESYEVSDPFVSPYQANSFINPPRENIFNNYVYRRLVKSPVERQSEICEDFPPCRLHAYRYGYQKAYEKYFADRNSGSTRY</sequence>
<evidence type="ECO:0000256" key="7">
    <source>
        <dbReference type="ARBA" id="ARBA00022553"/>
    </source>
</evidence>
<protein>
    <recommendedName>
        <fullName evidence="3">Matrix Gla protein</fullName>
    </recommendedName>
</protein>
<comment type="caution">
    <text evidence="14">The sequence shown here is derived from an EMBL/GenBank/DDBJ whole genome shotgun (WGS) entry which is preliminary data.</text>
</comment>
<dbReference type="EMBL" id="JAFDVH010000001">
    <property type="protein sequence ID" value="KAG7491539.1"/>
    <property type="molecule type" value="Genomic_DNA"/>
</dbReference>
<dbReference type="GO" id="GO:0005509">
    <property type="term" value="F:calcium ion binding"/>
    <property type="evidence" value="ECO:0007669"/>
    <property type="project" value="InterPro"/>
</dbReference>
<dbReference type="InterPro" id="IPR058704">
    <property type="entry name" value="BGLAP-like_C"/>
</dbReference>
<dbReference type="GO" id="GO:0051216">
    <property type="term" value="P:cartilage development"/>
    <property type="evidence" value="ECO:0007669"/>
    <property type="project" value="UniProtKB-KW"/>
</dbReference>
<dbReference type="PROSITE" id="PS50998">
    <property type="entry name" value="GLA_2"/>
    <property type="match status" value="1"/>
</dbReference>
<comment type="similarity">
    <text evidence="2">Belongs to the osteocalcin/matrix Gla protein family.</text>
</comment>
<keyword evidence="10" id="KW-1015">Disulfide bond</keyword>
<proteinExistence type="inferred from homology"/>
<keyword evidence="15" id="KW-1185">Reference proteome</keyword>
<comment type="subcellular location">
    <subcellularLocation>
        <location evidence="1">Secreted</location>
    </subcellularLocation>
</comment>
<dbReference type="InterPro" id="IPR027118">
    <property type="entry name" value="MGP"/>
</dbReference>
<dbReference type="GO" id="GO:0001503">
    <property type="term" value="P:ossification"/>
    <property type="evidence" value="ECO:0007669"/>
    <property type="project" value="UniProtKB-KW"/>
</dbReference>
<keyword evidence="4" id="KW-0217">Developmental protein</keyword>
<gene>
    <name evidence="14" type="ORF">MATL_G00004900</name>
</gene>
<evidence type="ECO:0000256" key="8">
    <source>
        <dbReference type="ARBA" id="ARBA00022782"/>
    </source>
</evidence>
<evidence type="ECO:0000313" key="15">
    <source>
        <dbReference type="Proteomes" id="UP001046870"/>
    </source>
</evidence>
<dbReference type="PANTHER" id="PTHR10109">
    <property type="entry name" value="MATRIX GLA PROTEIN"/>
    <property type="match status" value="1"/>
</dbReference>
<evidence type="ECO:0000256" key="4">
    <source>
        <dbReference type="ARBA" id="ARBA00022473"/>
    </source>
</evidence>
<dbReference type="PANTHER" id="PTHR10109:SF0">
    <property type="entry name" value="MATRIX GLA PROTEIN"/>
    <property type="match status" value="1"/>
</dbReference>
<evidence type="ECO:0000256" key="1">
    <source>
        <dbReference type="ARBA" id="ARBA00004613"/>
    </source>
</evidence>
<keyword evidence="11" id="KW-0891">Chondrogenesis</keyword>
<keyword evidence="8" id="KW-0221">Differentiation</keyword>
<evidence type="ECO:0000256" key="3">
    <source>
        <dbReference type="ARBA" id="ARBA00017145"/>
    </source>
</evidence>
<evidence type="ECO:0000256" key="5">
    <source>
        <dbReference type="ARBA" id="ARBA00022479"/>
    </source>
</evidence>
<dbReference type="InterPro" id="IPR000294">
    <property type="entry name" value="GLA_domain"/>
</dbReference>
<dbReference type="SMART" id="SM00069">
    <property type="entry name" value="GLA"/>
    <property type="match status" value="1"/>
</dbReference>
<dbReference type="InterPro" id="IPR035972">
    <property type="entry name" value="GLA-like_dom_SF"/>
</dbReference>
<feature type="domain" description="Gla" evidence="13">
    <location>
        <begin position="64"/>
        <end position="96"/>
    </location>
</feature>
<accession>A0A9D3QG37</accession>
<organism evidence="14 15">
    <name type="scientific">Megalops atlanticus</name>
    <name type="common">Tarpon</name>
    <name type="synonym">Clupea gigantea</name>
    <dbReference type="NCBI Taxonomy" id="7932"/>
    <lineage>
        <taxon>Eukaryota</taxon>
        <taxon>Metazoa</taxon>
        <taxon>Chordata</taxon>
        <taxon>Craniata</taxon>
        <taxon>Vertebrata</taxon>
        <taxon>Euteleostomi</taxon>
        <taxon>Actinopterygii</taxon>
        <taxon>Neopterygii</taxon>
        <taxon>Teleostei</taxon>
        <taxon>Elopiformes</taxon>
        <taxon>Megalopidae</taxon>
        <taxon>Megalops</taxon>
    </lineage>
</organism>
<evidence type="ECO:0000313" key="14">
    <source>
        <dbReference type="EMBL" id="KAG7491539.1"/>
    </source>
</evidence>
<dbReference type="Proteomes" id="UP001046870">
    <property type="component" value="Chromosome 1"/>
</dbReference>
<dbReference type="AlphaFoldDB" id="A0A9D3QG37"/>
<keyword evidence="7" id="KW-0597">Phosphoprotein</keyword>